<reference evidence="2 3" key="1">
    <citation type="submission" date="2020-12" db="EMBL/GenBank/DDBJ databases">
        <title>Concerted genomic and epigenomic changes stabilize Arabidopsis allopolyploids.</title>
        <authorList>
            <person name="Chen Z."/>
        </authorList>
    </citation>
    <scope>NUCLEOTIDE SEQUENCE [LARGE SCALE GENOMIC DNA]</scope>
    <source>
        <strain evidence="2">As9502</strain>
        <tissue evidence="2">Leaf</tissue>
    </source>
</reference>
<gene>
    <name evidence="2" type="ORF">ISN44_As13g018180</name>
</gene>
<comment type="caution">
    <text evidence="2">The sequence shown here is derived from an EMBL/GenBank/DDBJ whole genome shotgun (WGS) entry which is preliminary data.</text>
</comment>
<keyword evidence="3" id="KW-1185">Reference proteome</keyword>
<evidence type="ECO:0000313" key="2">
    <source>
        <dbReference type="EMBL" id="KAG7537982.1"/>
    </source>
</evidence>
<evidence type="ECO:0000313" key="3">
    <source>
        <dbReference type="Proteomes" id="UP000694251"/>
    </source>
</evidence>
<evidence type="ECO:0000256" key="1">
    <source>
        <dbReference type="SAM" id="MobiDB-lite"/>
    </source>
</evidence>
<dbReference type="EMBL" id="JAEFBJ010000013">
    <property type="protein sequence ID" value="KAG7537982.1"/>
    <property type="molecule type" value="Genomic_DNA"/>
</dbReference>
<feature type="compositionally biased region" description="Basic and acidic residues" evidence="1">
    <location>
        <begin position="135"/>
        <end position="148"/>
    </location>
</feature>
<protein>
    <submittedName>
        <fullName evidence="2">Uncharacterized protein</fullName>
    </submittedName>
</protein>
<sequence length="211" mass="23866">MSPETKTEARILLVTGGRESVALDPVVSRSTALRQRRRIENPVGRNQFPTMHLTVDSPNPLQTSQKTQLSDTPALRRHILTKQYVALGPNPSVPDPNTFKPPEHKTFNPVRWMRNRSGFKLTTRRNNASHLTPSEFRRSRSDREDGRATRRLPGKPSSVLNRKATAPELLNHLNRCHNYLERGRNHTSVVGERACSPLILLCRSAAEDEAQ</sequence>
<feature type="region of interest" description="Disordered" evidence="1">
    <location>
        <begin position="86"/>
        <end position="159"/>
    </location>
</feature>
<accession>A0A8T1XYP6</accession>
<proteinExistence type="predicted"/>
<organism evidence="2 3">
    <name type="scientific">Arabidopsis suecica</name>
    <name type="common">Swedish thale-cress</name>
    <name type="synonym">Cardaminopsis suecica</name>
    <dbReference type="NCBI Taxonomy" id="45249"/>
    <lineage>
        <taxon>Eukaryota</taxon>
        <taxon>Viridiplantae</taxon>
        <taxon>Streptophyta</taxon>
        <taxon>Embryophyta</taxon>
        <taxon>Tracheophyta</taxon>
        <taxon>Spermatophyta</taxon>
        <taxon>Magnoliopsida</taxon>
        <taxon>eudicotyledons</taxon>
        <taxon>Gunneridae</taxon>
        <taxon>Pentapetalae</taxon>
        <taxon>rosids</taxon>
        <taxon>malvids</taxon>
        <taxon>Brassicales</taxon>
        <taxon>Brassicaceae</taxon>
        <taxon>Camelineae</taxon>
        <taxon>Arabidopsis</taxon>
    </lineage>
</organism>
<dbReference type="AlphaFoldDB" id="A0A8T1XYP6"/>
<feature type="region of interest" description="Disordered" evidence="1">
    <location>
        <begin position="47"/>
        <end position="72"/>
    </location>
</feature>
<feature type="compositionally biased region" description="Polar residues" evidence="1">
    <location>
        <begin position="56"/>
        <end position="71"/>
    </location>
</feature>
<dbReference type="Proteomes" id="UP000694251">
    <property type="component" value="Chromosome 13"/>
</dbReference>
<name>A0A8T1XYP6_ARASU</name>